<reference evidence="2 3" key="1">
    <citation type="journal article" date="2018" name="PLoS Genet.">
        <title>Population sequencing reveals clonal diversity and ancestral inbreeding in the grapevine cultivar Chardonnay.</title>
        <authorList>
            <person name="Roach M.J."/>
            <person name="Johnson D.L."/>
            <person name="Bohlmann J."/>
            <person name="van Vuuren H.J."/>
            <person name="Jones S.J."/>
            <person name="Pretorius I.S."/>
            <person name="Schmidt S.A."/>
            <person name="Borneman A.R."/>
        </authorList>
    </citation>
    <scope>NUCLEOTIDE SEQUENCE [LARGE SCALE GENOMIC DNA]</scope>
    <source>
        <strain evidence="3">cv. Chardonnay</strain>
        <tissue evidence="2">Leaf</tissue>
    </source>
</reference>
<dbReference type="Proteomes" id="UP000288805">
    <property type="component" value="Unassembled WGS sequence"/>
</dbReference>
<evidence type="ECO:0000313" key="3">
    <source>
        <dbReference type="Proteomes" id="UP000288805"/>
    </source>
</evidence>
<dbReference type="CDD" id="cd09272">
    <property type="entry name" value="RNase_HI_RT_Ty1"/>
    <property type="match status" value="1"/>
</dbReference>
<feature type="transmembrane region" description="Helical" evidence="1">
    <location>
        <begin position="258"/>
        <end position="281"/>
    </location>
</feature>
<protein>
    <submittedName>
        <fullName evidence="2">Copia protein</fullName>
    </submittedName>
</protein>
<sequence>MTHFVLAKNEELLGPEVPYLSAIGALMYLANCTRPDIAFSVNLLARYSSAPTRRHWNGIKHILRYLRGTTDMVYFTQGNQSNNCLDMQMQDIFQIHIKVGHKQGMCLIAMVLLFHGDLQTNNGGHIIKSFRNTAIHEASRECIWLRSMIQHIRESCGLSSIKGDPTILFEDNAACIAQITGGYIKGDRTKHISPKFFYTHELQKSGEIDVQQIRSSDNLADLFTKSLPTSTFKKLIHRIGMRQLKDIDMRGEYACKRVLVYCTLFSFVQVLSYWVLLARFLTRQS</sequence>
<dbReference type="PANTHER" id="PTHR11439:SF467">
    <property type="entry name" value="INTEGRASE CATALYTIC DOMAIN-CONTAINING PROTEIN"/>
    <property type="match status" value="1"/>
</dbReference>
<evidence type="ECO:0000313" key="2">
    <source>
        <dbReference type="EMBL" id="RVW19230.1"/>
    </source>
</evidence>
<evidence type="ECO:0000256" key="1">
    <source>
        <dbReference type="SAM" id="Phobius"/>
    </source>
</evidence>
<comment type="caution">
    <text evidence="2">The sequence shown here is derived from an EMBL/GenBank/DDBJ whole genome shotgun (WGS) entry which is preliminary data.</text>
</comment>
<keyword evidence="1" id="KW-0472">Membrane</keyword>
<accession>A0A438C7L9</accession>
<name>A0A438C7L9_VITVI</name>
<keyword evidence="1" id="KW-1133">Transmembrane helix</keyword>
<keyword evidence="1" id="KW-0812">Transmembrane</keyword>
<dbReference type="AlphaFoldDB" id="A0A438C7L9"/>
<dbReference type="PANTHER" id="PTHR11439">
    <property type="entry name" value="GAG-POL-RELATED RETROTRANSPOSON"/>
    <property type="match status" value="1"/>
</dbReference>
<proteinExistence type="predicted"/>
<organism evidence="2 3">
    <name type="scientific">Vitis vinifera</name>
    <name type="common">Grape</name>
    <dbReference type="NCBI Taxonomy" id="29760"/>
    <lineage>
        <taxon>Eukaryota</taxon>
        <taxon>Viridiplantae</taxon>
        <taxon>Streptophyta</taxon>
        <taxon>Embryophyta</taxon>
        <taxon>Tracheophyta</taxon>
        <taxon>Spermatophyta</taxon>
        <taxon>Magnoliopsida</taxon>
        <taxon>eudicotyledons</taxon>
        <taxon>Gunneridae</taxon>
        <taxon>Pentapetalae</taxon>
        <taxon>rosids</taxon>
        <taxon>Vitales</taxon>
        <taxon>Vitaceae</taxon>
        <taxon>Viteae</taxon>
        <taxon>Vitis</taxon>
    </lineage>
</organism>
<gene>
    <name evidence="2" type="primary">GIP_326</name>
    <name evidence="2" type="ORF">CK203_095856</name>
</gene>
<dbReference type="EMBL" id="QGNW01002499">
    <property type="protein sequence ID" value="RVW19230.1"/>
    <property type="molecule type" value="Genomic_DNA"/>
</dbReference>